<feature type="transmembrane region" description="Helical" evidence="1">
    <location>
        <begin position="21"/>
        <end position="40"/>
    </location>
</feature>
<accession>A0A915J0A9</accession>
<evidence type="ECO:0000256" key="1">
    <source>
        <dbReference type="SAM" id="Phobius"/>
    </source>
</evidence>
<keyword evidence="2" id="KW-1185">Reference proteome</keyword>
<dbReference type="AlphaFoldDB" id="A0A915J0A9"/>
<name>A0A915J0A9_ROMCU</name>
<proteinExistence type="predicted"/>
<protein>
    <submittedName>
        <fullName evidence="3">Uncharacterized protein</fullName>
    </submittedName>
</protein>
<keyword evidence="1" id="KW-0812">Transmembrane</keyword>
<sequence>MRKSLLLRSTKWAFCISRTPFFVLISVAFIVVFLILVLNFDGFYTEREEILRIARKMMELSENMNYLKHLDKEKQKSLIELQNRYKLLISQLDEKRFFDANISKNDLQSLKNRFKSVKYNDILDESPLNGIKE</sequence>
<evidence type="ECO:0000313" key="2">
    <source>
        <dbReference type="Proteomes" id="UP000887565"/>
    </source>
</evidence>
<dbReference type="Proteomes" id="UP000887565">
    <property type="component" value="Unplaced"/>
</dbReference>
<keyword evidence="1" id="KW-0472">Membrane</keyword>
<keyword evidence="1" id="KW-1133">Transmembrane helix</keyword>
<reference evidence="3" key="1">
    <citation type="submission" date="2022-11" db="UniProtKB">
        <authorList>
            <consortium name="WormBaseParasite"/>
        </authorList>
    </citation>
    <scope>IDENTIFICATION</scope>
</reference>
<organism evidence="2 3">
    <name type="scientific">Romanomermis culicivorax</name>
    <name type="common">Nematode worm</name>
    <dbReference type="NCBI Taxonomy" id="13658"/>
    <lineage>
        <taxon>Eukaryota</taxon>
        <taxon>Metazoa</taxon>
        <taxon>Ecdysozoa</taxon>
        <taxon>Nematoda</taxon>
        <taxon>Enoplea</taxon>
        <taxon>Dorylaimia</taxon>
        <taxon>Mermithida</taxon>
        <taxon>Mermithoidea</taxon>
        <taxon>Mermithidae</taxon>
        <taxon>Romanomermis</taxon>
    </lineage>
</organism>
<dbReference type="WBParaSite" id="nRc.2.0.1.t19524-RA">
    <property type="protein sequence ID" value="nRc.2.0.1.t19524-RA"/>
    <property type="gene ID" value="nRc.2.0.1.g19524"/>
</dbReference>
<evidence type="ECO:0000313" key="3">
    <source>
        <dbReference type="WBParaSite" id="nRc.2.0.1.t19524-RA"/>
    </source>
</evidence>